<evidence type="ECO:0000256" key="9">
    <source>
        <dbReference type="SAM" id="Phobius"/>
    </source>
</evidence>
<evidence type="ECO:0000256" key="1">
    <source>
        <dbReference type="ARBA" id="ARBA00004141"/>
    </source>
</evidence>
<dbReference type="PANTHER" id="PTHR23502">
    <property type="entry name" value="MAJOR FACILITATOR SUPERFAMILY"/>
    <property type="match status" value="1"/>
</dbReference>
<feature type="transmembrane region" description="Helical" evidence="9">
    <location>
        <begin position="466"/>
        <end position="488"/>
    </location>
</feature>
<sequence>MNELEKVENHHTSTHPSSNETQINQPTTHAHDHDVDLEKGHQIGDGNHGTSGSTTPQVALSTAGQNGEREKDFDSASSSQTGVDDDDIDFAPISTRSQTHHPGQQHQSQPTRPISRQSHHSAAALSHISRSRSNNGFGVDDLEDEAEKEEEADEEAVARIAGAGETVDEEKQFEVSWEGGDSDPMNPRSMPAWRKWIIIGVLSVGSFAVTHASAIYTATYTQMNAEFHCSRIVATLGLSFFVLGIALGPFWSPLAEFYGRRPIYIYSFAGFLIWLIPSAVAKNIQTMVIARFFQGLAGSAFLSVSGGTVGDLFTRDKFQLPMAIFALSPFIGPSTGPLVGGLINTFTTWRWTHYFLIICAGVLLVCVVLLVPETYHPVLLKRKAAKLRKTTGDNRWHAPIERTTKSVASTVGYSLLRPFQLLLLEPMCLILDVYTAVLLGVLYLFFGAFPLVFRTNYGFNLWQVGLTFMGLGVSMVLACFITPVWTRIRNGLAEKRFKKTGIMKGEPEDQLPPVIVGAPLITGGLFMFGFSTYPWVHWIVPVIGSAIFGLGMSFAFTGIFTFLVDAYPRYAASALAANALVRCSFAAAFPLFGIQMYEKLGFQWATALIAFITLGMMPFPYIFFVFGKRIRARSRFAARS</sequence>
<evidence type="ECO:0000313" key="12">
    <source>
        <dbReference type="Proteomes" id="UP001281003"/>
    </source>
</evidence>
<comment type="subcellular location">
    <subcellularLocation>
        <location evidence="2">Cell membrane</location>
    </subcellularLocation>
    <subcellularLocation>
        <location evidence="1">Membrane</location>
        <topology evidence="1">Multi-pass membrane protein</topology>
    </subcellularLocation>
</comment>
<feature type="compositionally biased region" description="Acidic residues" evidence="8">
    <location>
        <begin position="140"/>
        <end position="155"/>
    </location>
</feature>
<dbReference type="PANTHER" id="PTHR23502:SF7">
    <property type="entry name" value="DRUG_PROTON ANTIPORTER YHK8-RELATED"/>
    <property type="match status" value="1"/>
</dbReference>
<protein>
    <submittedName>
        <fullName evidence="11">Major facilitator superfamily domain-containing protein</fullName>
    </submittedName>
</protein>
<reference evidence="11" key="1">
    <citation type="journal article" date="2023" name="Mol. Phylogenet. Evol.">
        <title>Genome-scale phylogeny and comparative genomics of the fungal order Sordariales.</title>
        <authorList>
            <person name="Hensen N."/>
            <person name="Bonometti L."/>
            <person name="Westerberg I."/>
            <person name="Brannstrom I.O."/>
            <person name="Guillou S."/>
            <person name="Cros-Aarteil S."/>
            <person name="Calhoun S."/>
            <person name="Haridas S."/>
            <person name="Kuo A."/>
            <person name="Mondo S."/>
            <person name="Pangilinan J."/>
            <person name="Riley R."/>
            <person name="LaButti K."/>
            <person name="Andreopoulos B."/>
            <person name="Lipzen A."/>
            <person name="Chen C."/>
            <person name="Yan M."/>
            <person name="Daum C."/>
            <person name="Ng V."/>
            <person name="Clum A."/>
            <person name="Steindorff A."/>
            <person name="Ohm R.A."/>
            <person name="Martin F."/>
            <person name="Silar P."/>
            <person name="Natvig D.O."/>
            <person name="Lalanne C."/>
            <person name="Gautier V."/>
            <person name="Ament-Velasquez S.L."/>
            <person name="Kruys A."/>
            <person name="Hutchinson M.I."/>
            <person name="Powell A.J."/>
            <person name="Barry K."/>
            <person name="Miller A.N."/>
            <person name="Grigoriev I.V."/>
            <person name="Debuchy R."/>
            <person name="Gladieux P."/>
            <person name="Hiltunen Thoren M."/>
            <person name="Johannesson H."/>
        </authorList>
    </citation>
    <scope>NUCLEOTIDE SEQUENCE</scope>
    <source>
        <strain evidence="11">FGSC 1904</strain>
    </source>
</reference>
<evidence type="ECO:0000256" key="5">
    <source>
        <dbReference type="ARBA" id="ARBA00022692"/>
    </source>
</evidence>
<feature type="transmembrane region" description="Helical" evidence="9">
    <location>
        <begin position="604"/>
        <end position="626"/>
    </location>
</feature>
<keyword evidence="4" id="KW-1003">Cell membrane</keyword>
<evidence type="ECO:0000256" key="8">
    <source>
        <dbReference type="SAM" id="MobiDB-lite"/>
    </source>
</evidence>
<dbReference type="Pfam" id="PF07690">
    <property type="entry name" value="MFS_1"/>
    <property type="match status" value="1"/>
</dbReference>
<feature type="domain" description="Major facilitator superfamily (MFS) profile" evidence="10">
    <location>
        <begin position="198"/>
        <end position="633"/>
    </location>
</feature>
<organism evidence="11 12">
    <name type="scientific">Sordaria brevicollis</name>
    <dbReference type="NCBI Taxonomy" id="83679"/>
    <lineage>
        <taxon>Eukaryota</taxon>
        <taxon>Fungi</taxon>
        <taxon>Dikarya</taxon>
        <taxon>Ascomycota</taxon>
        <taxon>Pezizomycotina</taxon>
        <taxon>Sordariomycetes</taxon>
        <taxon>Sordariomycetidae</taxon>
        <taxon>Sordariales</taxon>
        <taxon>Sordariaceae</taxon>
        <taxon>Sordaria</taxon>
    </lineage>
</organism>
<feature type="transmembrane region" description="Helical" evidence="9">
    <location>
        <begin position="535"/>
        <end position="563"/>
    </location>
</feature>
<feature type="transmembrane region" description="Helical" evidence="9">
    <location>
        <begin position="292"/>
        <end position="313"/>
    </location>
</feature>
<dbReference type="FunFam" id="1.20.1250.20:FF:000082">
    <property type="entry name" value="MFS multidrug transporter, putative"/>
    <property type="match status" value="1"/>
</dbReference>
<feature type="compositionally biased region" description="Polar residues" evidence="8">
    <location>
        <begin position="48"/>
        <end position="65"/>
    </location>
</feature>
<keyword evidence="5 9" id="KW-0812">Transmembrane</keyword>
<feature type="transmembrane region" description="Helical" evidence="9">
    <location>
        <begin position="351"/>
        <end position="372"/>
    </location>
</feature>
<feature type="transmembrane region" description="Helical" evidence="9">
    <location>
        <begin position="232"/>
        <end position="251"/>
    </location>
</feature>
<dbReference type="InterPro" id="IPR011701">
    <property type="entry name" value="MFS"/>
</dbReference>
<feature type="transmembrane region" description="Helical" evidence="9">
    <location>
        <begin position="196"/>
        <end position="220"/>
    </location>
</feature>
<dbReference type="PROSITE" id="PS50850">
    <property type="entry name" value="MFS"/>
    <property type="match status" value="1"/>
</dbReference>
<dbReference type="CDD" id="cd17323">
    <property type="entry name" value="MFS_Tpo1_MDR_like"/>
    <property type="match status" value="1"/>
</dbReference>
<comment type="similarity">
    <text evidence="3">Belongs to the major facilitator superfamily.</text>
</comment>
<dbReference type="EMBL" id="JAUTDP010000002">
    <property type="protein sequence ID" value="KAK3402086.1"/>
    <property type="molecule type" value="Genomic_DNA"/>
</dbReference>
<dbReference type="AlphaFoldDB" id="A0AAE0PLI9"/>
<feature type="transmembrane region" description="Helical" evidence="9">
    <location>
        <begin position="263"/>
        <end position="280"/>
    </location>
</feature>
<evidence type="ECO:0000256" key="7">
    <source>
        <dbReference type="ARBA" id="ARBA00023136"/>
    </source>
</evidence>
<gene>
    <name evidence="11" type="ORF">B0T20DRAFT_450967</name>
</gene>
<keyword evidence="7 9" id="KW-0472">Membrane</keyword>
<dbReference type="GO" id="GO:0022857">
    <property type="term" value="F:transmembrane transporter activity"/>
    <property type="evidence" value="ECO:0007669"/>
    <property type="project" value="InterPro"/>
</dbReference>
<evidence type="ECO:0000256" key="3">
    <source>
        <dbReference type="ARBA" id="ARBA00008335"/>
    </source>
</evidence>
<reference evidence="11" key="2">
    <citation type="submission" date="2023-07" db="EMBL/GenBank/DDBJ databases">
        <authorList>
            <consortium name="Lawrence Berkeley National Laboratory"/>
            <person name="Haridas S."/>
            <person name="Hensen N."/>
            <person name="Bonometti L."/>
            <person name="Westerberg I."/>
            <person name="Brannstrom I.O."/>
            <person name="Guillou S."/>
            <person name="Cros-Aarteil S."/>
            <person name="Calhoun S."/>
            <person name="Kuo A."/>
            <person name="Mondo S."/>
            <person name="Pangilinan J."/>
            <person name="Riley R."/>
            <person name="LaButti K."/>
            <person name="Andreopoulos B."/>
            <person name="Lipzen A."/>
            <person name="Chen C."/>
            <person name="Yanf M."/>
            <person name="Daum C."/>
            <person name="Ng V."/>
            <person name="Clum A."/>
            <person name="Steindorff A."/>
            <person name="Ohm R."/>
            <person name="Martin F."/>
            <person name="Silar P."/>
            <person name="Natvig D."/>
            <person name="Lalanne C."/>
            <person name="Gautier V."/>
            <person name="Ament-velasquez S.L."/>
            <person name="Kruys A."/>
            <person name="Hutchinson M.I."/>
            <person name="Powell A.J."/>
            <person name="Barry K."/>
            <person name="Miller A.N."/>
            <person name="Grigoriev I.V."/>
            <person name="Debuchy R."/>
            <person name="Gladieux P."/>
            <person name="Thoren M.H."/>
            <person name="Johannesson H."/>
        </authorList>
    </citation>
    <scope>NUCLEOTIDE SEQUENCE</scope>
    <source>
        <strain evidence="11">FGSC 1904</strain>
    </source>
</reference>
<keyword evidence="6 9" id="KW-1133">Transmembrane helix</keyword>
<comment type="caution">
    <text evidence="11">The sequence shown here is derived from an EMBL/GenBank/DDBJ whole genome shotgun (WGS) entry which is preliminary data.</text>
</comment>
<accession>A0AAE0PLI9</accession>
<evidence type="ECO:0000256" key="2">
    <source>
        <dbReference type="ARBA" id="ARBA00004236"/>
    </source>
</evidence>
<feature type="compositionally biased region" description="Low complexity" evidence="8">
    <location>
        <begin position="120"/>
        <end position="133"/>
    </location>
</feature>
<feature type="transmembrane region" description="Helical" evidence="9">
    <location>
        <begin position="509"/>
        <end position="529"/>
    </location>
</feature>
<dbReference type="InterPro" id="IPR020846">
    <property type="entry name" value="MFS_dom"/>
</dbReference>
<dbReference type="Proteomes" id="UP001281003">
    <property type="component" value="Unassembled WGS sequence"/>
</dbReference>
<feature type="compositionally biased region" description="Polar residues" evidence="8">
    <location>
        <begin position="94"/>
        <end position="114"/>
    </location>
</feature>
<keyword evidence="12" id="KW-1185">Reference proteome</keyword>
<feature type="compositionally biased region" description="Polar residues" evidence="8">
    <location>
        <begin position="14"/>
        <end position="28"/>
    </location>
</feature>
<dbReference type="Gene3D" id="1.20.1250.20">
    <property type="entry name" value="MFS general substrate transporter like domains"/>
    <property type="match status" value="1"/>
</dbReference>
<feature type="compositionally biased region" description="Basic and acidic residues" evidence="8">
    <location>
        <begin position="29"/>
        <end position="42"/>
    </location>
</feature>
<dbReference type="GO" id="GO:0005886">
    <property type="term" value="C:plasma membrane"/>
    <property type="evidence" value="ECO:0007669"/>
    <property type="project" value="UniProtKB-SubCell"/>
</dbReference>
<dbReference type="SUPFAM" id="SSF103473">
    <property type="entry name" value="MFS general substrate transporter"/>
    <property type="match status" value="1"/>
</dbReference>
<evidence type="ECO:0000313" key="11">
    <source>
        <dbReference type="EMBL" id="KAK3402086.1"/>
    </source>
</evidence>
<evidence type="ECO:0000256" key="4">
    <source>
        <dbReference type="ARBA" id="ARBA00022475"/>
    </source>
</evidence>
<evidence type="ECO:0000256" key="6">
    <source>
        <dbReference type="ARBA" id="ARBA00022989"/>
    </source>
</evidence>
<feature type="compositionally biased region" description="Basic and acidic residues" evidence="8">
    <location>
        <begin position="1"/>
        <end position="11"/>
    </location>
</feature>
<feature type="transmembrane region" description="Helical" evidence="9">
    <location>
        <begin position="320"/>
        <end position="339"/>
    </location>
</feature>
<dbReference type="InterPro" id="IPR036259">
    <property type="entry name" value="MFS_trans_sf"/>
</dbReference>
<feature type="transmembrane region" description="Helical" evidence="9">
    <location>
        <begin position="422"/>
        <end position="446"/>
    </location>
</feature>
<name>A0AAE0PLI9_SORBR</name>
<evidence type="ECO:0000259" key="10">
    <source>
        <dbReference type="PROSITE" id="PS50850"/>
    </source>
</evidence>
<proteinExistence type="inferred from homology"/>
<feature type="region of interest" description="Disordered" evidence="8">
    <location>
        <begin position="1"/>
        <end position="181"/>
    </location>
</feature>